<evidence type="ECO:0000256" key="2">
    <source>
        <dbReference type="ARBA" id="ARBA00004651"/>
    </source>
</evidence>
<feature type="transmembrane region" description="Helical" evidence="10">
    <location>
        <begin position="6"/>
        <end position="31"/>
    </location>
</feature>
<dbReference type="SUPFAM" id="SSF55874">
    <property type="entry name" value="ATPase domain of HSP90 chaperone/DNA topoisomerase II/histidine kinase"/>
    <property type="match status" value="1"/>
</dbReference>
<dbReference type="Pfam" id="PF00512">
    <property type="entry name" value="HisKA"/>
    <property type="match status" value="1"/>
</dbReference>
<feature type="domain" description="HAMP" evidence="12">
    <location>
        <begin position="154"/>
        <end position="206"/>
    </location>
</feature>
<keyword evidence="7" id="KW-0547">Nucleotide-binding</keyword>
<proteinExistence type="predicted"/>
<dbReference type="Proteomes" id="UP000199706">
    <property type="component" value="Unassembled WGS sequence"/>
</dbReference>
<dbReference type="InterPro" id="IPR036097">
    <property type="entry name" value="HisK_dim/P_sf"/>
</dbReference>
<dbReference type="PRINTS" id="PR00344">
    <property type="entry name" value="BCTRLSENSOR"/>
</dbReference>
<dbReference type="SMART" id="SM00304">
    <property type="entry name" value="HAMP"/>
    <property type="match status" value="1"/>
</dbReference>
<dbReference type="PROSITE" id="PS50885">
    <property type="entry name" value="HAMP"/>
    <property type="match status" value="1"/>
</dbReference>
<evidence type="ECO:0000256" key="8">
    <source>
        <dbReference type="ARBA" id="ARBA00022777"/>
    </source>
</evidence>
<dbReference type="Gene3D" id="1.10.287.130">
    <property type="match status" value="1"/>
</dbReference>
<dbReference type="SUPFAM" id="SSF158472">
    <property type="entry name" value="HAMP domain-like"/>
    <property type="match status" value="1"/>
</dbReference>
<dbReference type="Pfam" id="PF00672">
    <property type="entry name" value="HAMP"/>
    <property type="match status" value="1"/>
</dbReference>
<dbReference type="OrthoDB" id="9804645at2"/>
<evidence type="ECO:0000256" key="1">
    <source>
        <dbReference type="ARBA" id="ARBA00000085"/>
    </source>
</evidence>
<reference evidence="13 14" key="1">
    <citation type="submission" date="2016-10" db="EMBL/GenBank/DDBJ databases">
        <authorList>
            <person name="de Groot N.N."/>
        </authorList>
    </citation>
    <scope>NUCLEOTIDE SEQUENCE [LARGE SCALE GENOMIC DNA]</scope>
    <source>
        <strain evidence="13 14">LMG 2247</strain>
    </source>
</reference>
<sequence length="444" mass="48856">MLRSLIRLYLIVLLTGGAVIVFVNVSFDYFFHDRVTAKVRERTSVYAFVLTDYLERHPGAQRAAALAELQKHRDNDFSVLTLQDVVPLLDAPRLHDLRDGKLVLDRDATDYYLPLPNGTIVRAAVNDREDLDIKMLAFVLLALATLLSVMVWVHYHWRDLRALESAARAFGSGNLAARARLPGRSNIDQLAQQFNQMAQQIEASIQHQRDMMHGISHELKTPLARLEFGLALLQAPDSVERQRARQLALRKDVRELDELVTEMLTLSRLEQGEGHRVLMRCALGELLDSVAASMANDIADRTLSLSVTTAGAPAHHVCDPKLVARALLNLIRNSTRYAHRAISLNATTGPAGALVLTVEDDGPGIPVAEWARVFEPFHRVDSSRNRHTGGFGLGLTIVRRVALVHGGTVRLEASETGGARFVMTLPRLALPASAVASAAASLPA</sequence>
<keyword evidence="5" id="KW-0597">Phosphoprotein</keyword>
<dbReference type="GO" id="GO:0005524">
    <property type="term" value="F:ATP binding"/>
    <property type="evidence" value="ECO:0007669"/>
    <property type="project" value="UniProtKB-KW"/>
</dbReference>
<evidence type="ECO:0000256" key="9">
    <source>
        <dbReference type="ARBA" id="ARBA00022840"/>
    </source>
</evidence>
<keyword evidence="8 13" id="KW-0418">Kinase</keyword>
<organism evidence="13 14">
    <name type="scientific">Paraburkholderia phenazinium</name>
    <dbReference type="NCBI Taxonomy" id="60549"/>
    <lineage>
        <taxon>Bacteria</taxon>
        <taxon>Pseudomonadati</taxon>
        <taxon>Pseudomonadota</taxon>
        <taxon>Betaproteobacteria</taxon>
        <taxon>Burkholderiales</taxon>
        <taxon>Burkholderiaceae</taxon>
        <taxon>Paraburkholderia</taxon>
    </lineage>
</organism>
<feature type="domain" description="Histidine kinase" evidence="11">
    <location>
        <begin position="214"/>
        <end position="429"/>
    </location>
</feature>
<dbReference type="RefSeq" id="WP_090694573.1">
    <property type="nucleotide sequence ID" value="NZ_CADERL010000040.1"/>
</dbReference>
<evidence type="ECO:0000259" key="12">
    <source>
        <dbReference type="PROSITE" id="PS50885"/>
    </source>
</evidence>
<evidence type="ECO:0000313" key="14">
    <source>
        <dbReference type="Proteomes" id="UP000199706"/>
    </source>
</evidence>
<evidence type="ECO:0000256" key="5">
    <source>
        <dbReference type="ARBA" id="ARBA00022553"/>
    </source>
</evidence>
<evidence type="ECO:0000256" key="6">
    <source>
        <dbReference type="ARBA" id="ARBA00022679"/>
    </source>
</evidence>
<dbReference type="PANTHER" id="PTHR44936:SF10">
    <property type="entry name" value="SENSOR PROTEIN RSTB"/>
    <property type="match status" value="1"/>
</dbReference>
<comment type="catalytic activity">
    <reaction evidence="1">
        <text>ATP + protein L-histidine = ADP + protein N-phospho-L-histidine.</text>
        <dbReference type="EC" id="2.7.13.3"/>
    </reaction>
</comment>
<dbReference type="InterPro" id="IPR005467">
    <property type="entry name" value="His_kinase_dom"/>
</dbReference>
<dbReference type="GO" id="GO:0000155">
    <property type="term" value="F:phosphorelay sensor kinase activity"/>
    <property type="evidence" value="ECO:0007669"/>
    <property type="project" value="InterPro"/>
</dbReference>
<dbReference type="InterPro" id="IPR004358">
    <property type="entry name" value="Sig_transdc_His_kin-like_C"/>
</dbReference>
<keyword evidence="10" id="KW-0812">Transmembrane</keyword>
<dbReference type="InterPro" id="IPR050980">
    <property type="entry name" value="2C_sensor_his_kinase"/>
</dbReference>
<dbReference type="SMART" id="SM00387">
    <property type="entry name" value="HATPase_c"/>
    <property type="match status" value="1"/>
</dbReference>
<protein>
    <recommendedName>
        <fullName evidence="3">histidine kinase</fullName>
        <ecNumber evidence="3">2.7.13.3</ecNumber>
    </recommendedName>
</protein>
<keyword evidence="9" id="KW-0067">ATP-binding</keyword>
<dbReference type="Gene3D" id="3.30.565.10">
    <property type="entry name" value="Histidine kinase-like ATPase, C-terminal domain"/>
    <property type="match status" value="1"/>
</dbReference>
<keyword evidence="10" id="KW-0472">Membrane</keyword>
<evidence type="ECO:0000256" key="7">
    <source>
        <dbReference type="ARBA" id="ARBA00022741"/>
    </source>
</evidence>
<dbReference type="CDD" id="cd00082">
    <property type="entry name" value="HisKA"/>
    <property type="match status" value="1"/>
</dbReference>
<comment type="subcellular location">
    <subcellularLocation>
        <location evidence="2">Cell membrane</location>
        <topology evidence="2">Multi-pass membrane protein</topology>
    </subcellularLocation>
</comment>
<feature type="transmembrane region" description="Helical" evidence="10">
    <location>
        <begin position="135"/>
        <end position="155"/>
    </location>
</feature>
<dbReference type="EC" id="2.7.13.3" evidence="3"/>
<dbReference type="InterPro" id="IPR036890">
    <property type="entry name" value="HATPase_C_sf"/>
</dbReference>
<evidence type="ECO:0000256" key="3">
    <source>
        <dbReference type="ARBA" id="ARBA00012438"/>
    </source>
</evidence>
<dbReference type="InterPro" id="IPR003661">
    <property type="entry name" value="HisK_dim/P_dom"/>
</dbReference>
<dbReference type="SUPFAM" id="SSF47384">
    <property type="entry name" value="Homodimeric domain of signal transducing histidine kinase"/>
    <property type="match status" value="1"/>
</dbReference>
<evidence type="ECO:0000256" key="10">
    <source>
        <dbReference type="SAM" id="Phobius"/>
    </source>
</evidence>
<dbReference type="InterPro" id="IPR003594">
    <property type="entry name" value="HATPase_dom"/>
</dbReference>
<keyword evidence="10" id="KW-1133">Transmembrane helix</keyword>
<evidence type="ECO:0000313" key="13">
    <source>
        <dbReference type="EMBL" id="SDI59226.1"/>
    </source>
</evidence>
<keyword evidence="6" id="KW-0808">Transferase</keyword>
<name>A0A1G8LU96_9BURK</name>
<accession>A0A1G8LU96</accession>
<dbReference type="CDD" id="cd06225">
    <property type="entry name" value="HAMP"/>
    <property type="match status" value="1"/>
</dbReference>
<keyword evidence="4" id="KW-1003">Cell membrane</keyword>
<dbReference type="PROSITE" id="PS50109">
    <property type="entry name" value="HIS_KIN"/>
    <property type="match status" value="1"/>
</dbReference>
<gene>
    <name evidence="13" type="ORF">SAMN05216466_12736</name>
</gene>
<dbReference type="Pfam" id="PF02518">
    <property type="entry name" value="HATPase_c"/>
    <property type="match status" value="1"/>
</dbReference>
<evidence type="ECO:0000256" key="4">
    <source>
        <dbReference type="ARBA" id="ARBA00022475"/>
    </source>
</evidence>
<dbReference type="SMART" id="SM00388">
    <property type="entry name" value="HisKA"/>
    <property type="match status" value="1"/>
</dbReference>
<dbReference type="AlphaFoldDB" id="A0A1G8LU96"/>
<dbReference type="EMBL" id="FNCJ01000027">
    <property type="protein sequence ID" value="SDI59226.1"/>
    <property type="molecule type" value="Genomic_DNA"/>
</dbReference>
<dbReference type="InterPro" id="IPR003660">
    <property type="entry name" value="HAMP_dom"/>
</dbReference>
<evidence type="ECO:0000259" key="11">
    <source>
        <dbReference type="PROSITE" id="PS50109"/>
    </source>
</evidence>
<dbReference type="PANTHER" id="PTHR44936">
    <property type="entry name" value="SENSOR PROTEIN CREC"/>
    <property type="match status" value="1"/>
</dbReference>
<dbReference type="GO" id="GO:0005886">
    <property type="term" value="C:plasma membrane"/>
    <property type="evidence" value="ECO:0007669"/>
    <property type="project" value="UniProtKB-SubCell"/>
</dbReference>